<sequence>MDVFDLNVAVDSKSVD</sequence>
<keyword evidence="1" id="KW-1185">Reference proteome</keyword>
<reference evidence="2" key="1">
    <citation type="submission" date="2022-11" db="UniProtKB">
        <authorList>
            <consortium name="WormBaseParasite"/>
        </authorList>
    </citation>
    <scope>IDENTIFICATION</scope>
</reference>
<accession>A0A914UKA6</accession>
<organism evidence="1 2">
    <name type="scientific">Plectus sambesii</name>
    <dbReference type="NCBI Taxonomy" id="2011161"/>
    <lineage>
        <taxon>Eukaryota</taxon>
        <taxon>Metazoa</taxon>
        <taxon>Ecdysozoa</taxon>
        <taxon>Nematoda</taxon>
        <taxon>Chromadorea</taxon>
        <taxon>Plectida</taxon>
        <taxon>Plectina</taxon>
        <taxon>Plectoidea</taxon>
        <taxon>Plectidae</taxon>
        <taxon>Plectus</taxon>
    </lineage>
</organism>
<proteinExistence type="predicted"/>
<evidence type="ECO:0000313" key="1">
    <source>
        <dbReference type="Proteomes" id="UP000887566"/>
    </source>
</evidence>
<dbReference type="WBParaSite" id="PSAMB.scaffold10483size4052.g33386.t1">
    <property type="protein sequence ID" value="PSAMB.scaffold10483size4052.g33386.t1"/>
    <property type="gene ID" value="PSAMB.scaffold10483size4052.g33386"/>
</dbReference>
<dbReference type="AlphaFoldDB" id="A0A914UKA6"/>
<protein>
    <submittedName>
        <fullName evidence="2">Uncharacterized protein</fullName>
    </submittedName>
</protein>
<dbReference type="Proteomes" id="UP000887566">
    <property type="component" value="Unplaced"/>
</dbReference>
<name>A0A914UKA6_9BILA</name>
<evidence type="ECO:0000313" key="2">
    <source>
        <dbReference type="WBParaSite" id="PSAMB.scaffold10483size4052.g33386.t1"/>
    </source>
</evidence>